<reference evidence="2 3" key="1">
    <citation type="submission" date="2024-05" db="EMBL/GenBank/DDBJ databases">
        <authorList>
            <person name="Wallberg A."/>
        </authorList>
    </citation>
    <scope>NUCLEOTIDE SEQUENCE [LARGE SCALE GENOMIC DNA]</scope>
</reference>
<proteinExistence type="predicted"/>
<keyword evidence="3" id="KW-1185">Reference proteome</keyword>
<evidence type="ECO:0000313" key="2">
    <source>
        <dbReference type="EMBL" id="CAL4218492.1"/>
    </source>
</evidence>
<keyword evidence="1" id="KW-0812">Transmembrane</keyword>
<dbReference type="EMBL" id="CAXKWB010094025">
    <property type="protein sequence ID" value="CAL4218492.1"/>
    <property type="molecule type" value="Genomic_DNA"/>
</dbReference>
<sequence length="111" mass="13214">MKRKHLHEIHQYFILLYMVVIFSLYVGFHQVYVKLRDKFSIFRYTWYFIWTVNSLSARVLHEISKFPSLAGQLKTHDWPFRPVKDILQHSPPINHGGTKPIKLPINPLVKG</sequence>
<evidence type="ECO:0000256" key="1">
    <source>
        <dbReference type="SAM" id="Phobius"/>
    </source>
</evidence>
<dbReference type="Proteomes" id="UP001497623">
    <property type="component" value="Unassembled WGS sequence"/>
</dbReference>
<comment type="caution">
    <text evidence="2">The sequence shown here is derived from an EMBL/GenBank/DDBJ whole genome shotgun (WGS) entry which is preliminary data.</text>
</comment>
<name>A0AAV2SRN3_MEGNR</name>
<keyword evidence="1" id="KW-1133">Transmembrane helix</keyword>
<organism evidence="2 3">
    <name type="scientific">Meganyctiphanes norvegica</name>
    <name type="common">Northern krill</name>
    <name type="synonym">Thysanopoda norvegica</name>
    <dbReference type="NCBI Taxonomy" id="48144"/>
    <lineage>
        <taxon>Eukaryota</taxon>
        <taxon>Metazoa</taxon>
        <taxon>Ecdysozoa</taxon>
        <taxon>Arthropoda</taxon>
        <taxon>Crustacea</taxon>
        <taxon>Multicrustacea</taxon>
        <taxon>Malacostraca</taxon>
        <taxon>Eumalacostraca</taxon>
        <taxon>Eucarida</taxon>
        <taxon>Euphausiacea</taxon>
        <taxon>Euphausiidae</taxon>
        <taxon>Meganyctiphanes</taxon>
    </lineage>
</organism>
<gene>
    <name evidence="2" type="ORF">MNOR_LOCUS38920</name>
</gene>
<keyword evidence="1" id="KW-0472">Membrane</keyword>
<protein>
    <submittedName>
        <fullName evidence="2">Uncharacterized protein</fullName>
    </submittedName>
</protein>
<dbReference type="AlphaFoldDB" id="A0AAV2SRN3"/>
<evidence type="ECO:0000313" key="3">
    <source>
        <dbReference type="Proteomes" id="UP001497623"/>
    </source>
</evidence>
<feature type="transmembrane region" description="Helical" evidence="1">
    <location>
        <begin position="12"/>
        <end position="32"/>
    </location>
</feature>
<accession>A0AAV2SRN3</accession>